<gene>
    <name evidence="1" type="ORF">Bpfe_011824</name>
</gene>
<protein>
    <submittedName>
        <fullName evidence="1">Monoacylglycerol lipase ABHD6</fullName>
    </submittedName>
</protein>
<dbReference type="Proteomes" id="UP001233172">
    <property type="component" value="Unassembled WGS sequence"/>
</dbReference>
<comment type="caution">
    <text evidence="1">The sequence shown here is derived from an EMBL/GenBank/DDBJ whole genome shotgun (WGS) entry which is preliminary data.</text>
</comment>
<evidence type="ECO:0000313" key="1">
    <source>
        <dbReference type="EMBL" id="KAK0058859.1"/>
    </source>
</evidence>
<reference evidence="1" key="1">
    <citation type="journal article" date="2023" name="PLoS Negl. Trop. Dis.">
        <title>A genome sequence for Biomphalaria pfeifferi, the major vector snail for the human-infecting parasite Schistosoma mansoni.</title>
        <authorList>
            <person name="Bu L."/>
            <person name="Lu L."/>
            <person name="Laidemitt M.R."/>
            <person name="Zhang S.M."/>
            <person name="Mutuku M."/>
            <person name="Mkoji G."/>
            <person name="Steinauer M."/>
            <person name="Loker E.S."/>
        </authorList>
    </citation>
    <scope>NUCLEOTIDE SEQUENCE</scope>
    <source>
        <strain evidence="1">KasaAsao</strain>
    </source>
</reference>
<sequence>IRQYHAGMKINYVGDEEMIFCYGERHRPQANKPSIVFVHGFSSSKDQWISCFK</sequence>
<accession>A0AAD8BQC6</accession>
<dbReference type="AlphaFoldDB" id="A0AAD8BQC6"/>
<evidence type="ECO:0000313" key="2">
    <source>
        <dbReference type="Proteomes" id="UP001233172"/>
    </source>
</evidence>
<reference evidence="1" key="2">
    <citation type="submission" date="2023-04" db="EMBL/GenBank/DDBJ databases">
        <authorList>
            <person name="Bu L."/>
            <person name="Lu L."/>
            <person name="Laidemitt M.R."/>
            <person name="Zhang S.M."/>
            <person name="Mutuku M."/>
            <person name="Mkoji G."/>
            <person name="Steinauer M."/>
            <person name="Loker E.S."/>
        </authorList>
    </citation>
    <scope>NUCLEOTIDE SEQUENCE</scope>
    <source>
        <strain evidence="1">KasaAsao</strain>
        <tissue evidence="1">Whole Snail</tissue>
    </source>
</reference>
<feature type="non-terminal residue" evidence="1">
    <location>
        <position position="53"/>
    </location>
</feature>
<name>A0AAD8BQC6_BIOPF</name>
<dbReference type="InterPro" id="IPR029058">
    <property type="entry name" value="AB_hydrolase_fold"/>
</dbReference>
<keyword evidence="2" id="KW-1185">Reference proteome</keyword>
<organism evidence="1 2">
    <name type="scientific">Biomphalaria pfeifferi</name>
    <name type="common">Bloodfluke planorb</name>
    <name type="synonym">Freshwater snail</name>
    <dbReference type="NCBI Taxonomy" id="112525"/>
    <lineage>
        <taxon>Eukaryota</taxon>
        <taxon>Metazoa</taxon>
        <taxon>Spiralia</taxon>
        <taxon>Lophotrochozoa</taxon>
        <taxon>Mollusca</taxon>
        <taxon>Gastropoda</taxon>
        <taxon>Heterobranchia</taxon>
        <taxon>Euthyneura</taxon>
        <taxon>Panpulmonata</taxon>
        <taxon>Hygrophila</taxon>
        <taxon>Lymnaeoidea</taxon>
        <taxon>Planorbidae</taxon>
        <taxon>Biomphalaria</taxon>
    </lineage>
</organism>
<proteinExistence type="predicted"/>
<feature type="non-terminal residue" evidence="1">
    <location>
        <position position="1"/>
    </location>
</feature>
<dbReference type="EMBL" id="JASAOG010000046">
    <property type="protein sequence ID" value="KAK0058859.1"/>
    <property type="molecule type" value="Genomic_DNA"/>
</dbReference>
<dbReference type="SUPFAM" id="SSF53474">
    <property type="entry name" value="alpha/beta-Hydrolases"/>
    <property type="match status" value="1"/>
</dbReference>